<dbReference type="OrthoDB" id="10264121at2759"/>
<evidence type="ECO:0000256" key="2">
    <source>
        <dbReference type="ARBA" id="ARBA00022833"/>
    </source>
</evidence>
<reference evidence="6 7" key="1">
    <citation type="journal article" date="2014" name="Nat. Commun.">
        <title>Klebsormidium flaccidum genome reveals primary factors for plant terrestrial adaptation.</title>
        <authorList>
            <person name="Hori K."/>
            <person name="Maruyama F."/>
            <person name="Fujisawa T."/>
            <person name="Togashi T."/>
            <person name="Yamamoto N."/>
            <person name="Seo M."/>
            <person name="Sato S."/>
            <person name="Yamada T."/>
            <person name="Mori H."/>
            <person name="Tajima N."/>
            <person name="Moriyama T."/>
            <person name="Ikeuchi M."/>
            <person name="Watanabe M."/>
            <person name="Wada H."/>
            <person name="Kobayashi K."/>
            <person name="Saito M."/>
            <person name="Masuda T."/>
            <person name="Sasaki-Sekimoto Y."/>
            <person name="Mashiguchi K."/>
            <person name="Awai K."/>
            <person name="Shimojima M."/>
            <person name="Masuda S."/>
            <person name="Iwai M."/>
            <person name="Nobusawa T."/>
            <person name="Narise T."/>
            <person name="Kondo S."/>
            <person name="Saito H."/>
            <person name="Sato R."/>
            <person name="Murakawa M."/>
            <person name="Ihara Y."/>
            <person name="Oshima-Yamada Y."/>
            <person name="Ohtaka K."/>
            <person name="Satoh M."/>
            <person name="Sonobe K."/>
            <person name="Ishii M."/>
            <person name="Ohtani R."/>
            <person name="Kanamori-Sato M."/>
            <person name="Honoki R."/>
            <person name="Miyazaki D."/>
            <person name="Mochizuki H."/>
            <person name="Umetsu J."/>
            <person name="Higashi K."/>
            <person name="Shibata D."/>
            <person name="Kamiya Y."/>
            <person name="Sato N."/>
            <person name="Nakamura Y."/>
            <person name="Tabata S."/>
            <person name="Ida S."/>
            <person name="Kurokawa K."/>
            <person name="Ohta H."/>
        </authorList>
    </citation>
    <scope>NUCLEOTIDE SEQUENCE [LARGE SCALE GENOMIC DNA]</scope>
    <source>
        <strain evidence="6 7">NIES-2285</strain>
    </source>
</reference>
<evidence type="ECO:0000313" key="7">
    <source>
        <dbReference type="Proteomes" id="UP000054558"/>
    </source>
</evidence>
<dbReference type="InterPro" id="IPR016153">
    <property type="entry name" value="Heat_shock_Hsp33_N"/>
</dbReference>
<keyword evidence="3" id="KW-1015">Disulfide bond</keyword>
<proteinExistence type="predicted"/>
<sequence length="409" mass="43651">MAAIGQLRLNQLGGRLGAFRSESLLSRKCQQGCLQAWLAPARPTPRSKLSLRPHNSALFSGISSWADRPQFLQGTRFAPSAATPQSQRTPHHQVIRCSSSGGNGAEAPAGDMLVKALSTANEVSVISMTGTRLVQEAAHRHKTSPTASAALGRTLMGTLLLCSAKGTKGETLQVMFRGNGPLGQITAVADGTGQVRGFVGNPTASPPWRNGKLDVGGAVGEGILSVVRNHPTWPQPYTGIVKIHNGEIAEDLTYYLAESEQSNSAVGLGVLVNNLGEVMAAGGWLLEVLPSCSEITLQILEQNLSNLPSASTMVNDGWSARRIVETILDGVGVGDWTEEVHPKFGPCDLEIIRPRMERALSSLGKKELDEARMQEGKLEVRCEFCNELVIFGADELERIGSSIEPSEVS</sequence>
<dbReference type="GO" id="GO:0044183">
    <property type="term" value="F:protein folding chaperone"/>
    <property type="evidence" value="ECO:0000318"/>
    <property type="project" value="GO_Central"/>
</dbReference>
<dbReference type="EMBL" id="DF237299">
    <property type="protein sequence ID" value="GAQ87394.1"/>
    <property type="molecule type" value="Genomic_DNA"/>
</dbReference>
<dbReference type="PANTHER" id="PTHR30111">
    <property type="entry name" value="33 KDA CHAPERONIN"/>
    <property type="match status" value="1"/>
</dbReference>
<keyword evidence="1" id="KW-0963">Cytoplasm</keyword>
<name>A0A1Y1I8T1_KLENI</name>
<evidence type="ECO:0000256" key="5">
    <source>
        <dbReference type="ARBA" id="ARBA00023284"/>
    </source>
</evidence>
<dbReference type="Gene3D" id="3.90.1280.10">
    <property type="entry name" value="HSP33 redox switch-like"/>
    <property type="match status" value="1"/>
</dbReference>
<dbReference type="SUPFAM" id="SSF118352">
    <property type="entry name" value="HSP33 redox switch-like"/>
    <property type="match status" value="1"/>
</dbReference>
<dbReference type="InterPro" id="IPR016154">
    <property type="entry name" value="Heat_shock_Hsp33_C"/>
</dbReference>
<dbReference type="PANTHER" id="PTHR30111:SF1">
    <property type="entry name" value="33 KDA CHAPERONIN"/>
    <property type="match status" value="1"/>
</dbReference>
<keyword evidence="7" id="KW-1185">Reference proteome</keyword>
<evidence type="ECO:0000256" key="3">
    <source>
        <dbReference type="ARBA" id="ARBA00023157"/>
    </source>
</evidence>
<dbReference type="STRING" id="105231.A0A1Y1I8T1"/>
<dbReference type="OMA" id="DMQCECC"/>
<dbReference type="GO" id="GO:0005737">
    <property type="term" value="C:cytoplasm"/>
    <property type="evidence" value="ECO:0000318"/>
    <property type="project" value="GO_Central"/>
</dbReference>
<keyword evidence="2" id="KW-0862">Zinc</keyword>
<dbReference type="Proteomes" id="UP000054558">
    <property type="component" value="Unassembled WGS sequence"/>
</dbReference>
<dbReference type="CDD" id="cd00498">
    <property type="entry name" value="Hsp33"/>
    <property type="match status" value="1"/>
</dbReference>
<dbReference type="Pfam" id="PF01430">
    <property type="entry name" value="HSP33"/>
    <property type="match status" value="1"/>
</dbReference>
<evidence type="ECO:0000313" key="6">
    <source>
        <dbReference type="EMBL" id="GAQ87394.1"/>
    </source>
</evidence>
<dbReference type="AlphaFoldDB" id="A0A1Y1I8T1"/>
<dbReference type="InterPro" id="IPR000397">
    <property type="entry name" value="Heat_shock_Hsp33"/>
</dbReference>
<accession>A0A1Y1I8T1</accession>
<evidence type="ECO:0000256" key="1">
    <source>
        <dbReference type="ARBA" id="ARBA00022490"/>
    </source>
</evidence>
<gene>
    <name evidence="6" type="ORF">KFL_003500060</name>
</gene>
<keyword evidence="5" id="KW-0676">Redox-active center</keyword>
<organism evidence="6 7">
    <name type="scientific">Klebsormidium nitens</name>
    <name type="common">Green alga</name>
    <name type="synonym">Ulothrix nitens</name>
    <dbReference type="NCBI Taxonomy" id="105231"/>
    <lineage>
        <taxon>Eukaryota</taxon>
        <taxon>Viridiplantae</taxon>
        <taxon>Streptophyta</taxon>
        <taxon>Klebsormidiophyceae</taxon>
        <taxon>Klebsormidiales</taxon>
        <taxon>Klebsormidiaceae</taxon>
        <taxon>Klebsormidium</taxon>
    </lineage>
</organism>
<dbReference type="Gene3D" id="3.55.30.10">
    <property type="entry name" value="Hsp33 domain"/>
    <property type="match status" value="1"/>
</dbReference>
<evidence type="ECO:0000256" key="4">
    <source>
        <dbReference type="ARBA" id="ARBA00023186"/>
    </source>
</evidence>
<keyword evidence="4" id="KW-0143">Chaperone</keyword>
<dbReference type="GO" id="GO:0051082">
    <property type="term" value="F:unfolded protein binding"/>
    <property type="evidence" value="ECO:0007669"/>
    <property type="project" value="InterPro"/>
</dbReference>
<dbReference type="GO" id="GO:0042026">
    <property type="term" value="P:protein refolding"/>
    <property type="evidence" value="ECO:0000318"/>
    <property type="project" value="GO_Central"/>
</dbReference>
<protein>
    <submittedName>
        <fullName evidence="6">Heat shock protein 33</fullName>
    </submittedName>
</protein>
<dbReference type="SUPFAM" id="SSF64397">
    <property type="entry name" value="Hsp33 domain"/>
    <property type="match status" value="1"/>
</dbReference>
<keyword evidence="6" id="KW-0346">Stress response</keyword>